<reference evidence="2" key="1">
    <citation type="submission" date="2021-06" db="EMBL/GenBank/DDBJ databases">
        <authorList>
            <person name="Hodson N. C."/>
            <person name="Mongue J. A."/>
            <person name="Jaron S. K."/>
        </authorList>
    </citation>
    <scope>NUCLEOTIDE SEQUENCE</scope>
</reference>
<sequence>MDQLTNGQRLPCPHKASDALYNLMVDCWRVEPSDRPSFPERVEAFRVHLKRYNIPMQEAPPINLRTNFIANFENLTLTDTIVHNTSSENSN</sequence>
<organism evidence="2 3">
    <name type="scientific">Allacma fusca</name>
    <dbReference type="NCBI Taxonomy" id="39272"/>
    <lineage>
        <taxon>Eukaryota</taxon>
        <taxon>Metazoa</taxon>
        <taxon>Ecdysozoa</taxon>
        <taxon>Arthropoda</taxon>
        <taxon>Hexapoda</taxon>
        <taxon>Collembola</taxon>
        <taxon>Symphypleona</taxon>
        <taxon>Sminthuridae</taxon>
        <taxon>Allacma</taxon>
    </lineage>
</organism>
<evidence type="ECO:0000313" key="3">
    <source>
        <dbReference type="Proteomes" id="UP000708208"/>
    </source>
</evidence>
<dbReference type="GO" id="GO:0005886">
    <property type="term" value="C:plasma membrane"/>
    <property type="evidence" value="ECO:0007669"/>
    <property type="project" value="TreeGrafter"/>
</dbReference>
<name>A0A8J2KD97_9HEXA</name>
<dbReference type="InterPro" id="IPR050122">
    <property type="entry name" value="RTK"/>
</dbReference>
<keyword evidence="3" id="KW-1185">Reference proteome</keyword>
<dbReference type="EMBL" id="CAJVCH010314913">
    <property type="protein sequence ID" value="CAG7786307.1"/>
    <property type="molecule type" value="Genomic_DNA"/>
</dbReference>
<dbReference type="GO" id="GO:0007169">
    <property type="term" value="P:cell surface receptor protein tyrosine kinase signaling pathway"/>
    <property type="evidence" value="ECO:0007669"/>
    <property type="project" value="TreeGrafter"/>
</dbReference>
<evidence type="ECO:0000313" key="2">
    <source>
        <dbReference type="EMBL" id="CAG7786307.1"/>
    </source>
</evidence>
<comment type="caution">
    <text evidence="2">The sequence shown here is derived from an EMBL/GenBank/DDBJ whole genome shotgun (WGS) entry which is preliminary data.</text>
</comment>
<evidence type="ECO:0000259" key="1">
    <source>
        <dbReference type="Pfam" id="PF07714"/>
    </source>
</evidence>
<dbReference type="GO" id="GO:0043235">
    <property type="term" value="C:receptor complex"/>
    <property type="evidence" value="ECO:0007669"/>
    <property type="project" value="TreeGrafter"/>
</dbReference>
<dbReference type="OrthoDB" id="4062651at2759"/>
<dbReference type="PANTHER" id="PTHR24416:SF611">
    <property type="entry name" value="TYROSINE-PROTEIN KINASE TRANSMEMBRANE RECEPTOR ROR"/>
    <property type="match status" value="1"/>
</dbReference>
<proteinExistence type="predicted"/>
<dbReference type="InterPro" id="IPR001245">
    <property type="entry name" value="Ser-Thr/Tyr_kinase_cat_dom"/>
</dbReference>
<dbReference type="AlphaFoldDB" id="A0A8J2KD97"/>
<accession>A0A8J2KD97</accession>
<dbReference type="PANTHER" id="PTHR24416">
    <property type="entry name" value="TYROSINE-PROTEIN KINASE RECEPTOR"/>
    <property type="match status" value="1"/>
</dbReference>
<feature type="domain" description="Serine-threonine/tyrosine-protein kinase catalytic" evidence="1">
    <location>
        <begin position="2"/>
        <end position="43"/>
    </location>
</feature>
<dbReference type="Proteomes" id="UP000708208">
    <property type="component" value="Unassembled WGS sequence"/>
</dbReference>
<dbReference type="Pfam" id="PF07714">
    <property type="entry name" value="PK_Tyr_Ser-Thr"/>
    <property type="match status" value="1"/>
</dbReference>
<dbReference type="GO" id="GO:0004714">
    <property type="term" value="F:transmembrane receptor protein tyrosine kinase activity"/>
    <property type="evidence" value="ECO:0007669"/>
    <property type="project" value="TreeGrafter"/>
</dbReference>
<protein>
    <recommendedName>
        <fullName evidence="1">Serine-threonine/tyrosine-protein kinase catalytic domain-containing protein</fullName>
    </recommendedName>
</protein>
<gene>
    <name evidence="2" type="ORF">AFUS01_LOCUS24881</name>
</gene>